<evidence type="ECO:0000313" key="2">
    <source>
        <dbReference type="Proteomes" id="UP001487740"/>
    </source>
</evidence>
<dbReference type="AlphaFoldDB" id="A0AAW0TG04"/>
<dbReference type="Proteomes" id="UP001487740">
    <property type="component" value="Unassembled WGS sequence"/>
</dbReference>
<comment type="caution">
    <text evidence="1">The sequence shown here is derived from an EMBL/GenBank/DDBJ whole genome shotgun (WGS) entry which is preliminary data.</text>
</comment>
<protein>
    <submittedName>
        <fullName evidence="1">Uncharacterized protein</fullName>
    </submittedName>
</protein>
<keyword evidence="2" id="KW-1185">Reference proteome</keyword>
<name>A0AAW0TG04_SCYPA</name>
<reference evidence="1 2" key="1">
    <citation type="submission" date="2023-03" db="EMBL/GenBank/DDBJ databases">
        <title>High-quality genome of Scylla paramamosain provides insights in environmental adaptation.</title>
        <authorList>
            <person name="Zhang L."/>
        </authorList>
    </citation>
    <scope>NUCLEOTIDE SEQUENCE [LARGE SCALE GENOMIC DNA]</scope>
    <source>
        <strain evidence="1">LZ_2023a</strain>
        <tissue evidence="1">Muscle</tissue>
    </source>
</reference>
<proteinExistence type="predicted"/>
<gene>
    <name evidence="1" type="ORF">O3P69_016345</name>
</gene>
<evidence type="ECO:0000313" key="1">
    <source>
        <dbReference type="EMBL" id="KAK8385457.1"/>
    </source>
</evidence>
<organism evidence="1 2">
    <name type="scientific">Scylla paramamosain</name>
    <name type="common">Mud crab</name>
    <dbReference type="NCBI Taxonomy" id="85552"/>
    <lineage>
        <taxon>Eukaryota</taxon>
        <taxon>Metazoa</taxon>
        <taxon>Ecdysozoa</taxon>
        <taxon>Arthropoda</taxon>
        <taxon>Crustacea</taxon>
        <taxon>Multicrustacea</taxon>
        <taxon>Malacostraca</taxon>
        <taxon>Eumalacostraca</taxon>
        <taxon>Eucarida</taxon>
        <taxon>Decapoda</taxon>
        <taxon>Pleocyemata</taxon>
        <taxon>Brachyura</taxon>
        <taxon>Eubrachyura</taxon>
        <taxon>Portunoidea</taxon>
        <taxon>Portunidae</taxon>
        <taxon>Portuninae</taxon>
        <taxon>Scylla</taxon>
    </lineage>
</organism>
<dbReference type="EMBL" id="JARAKH010000032">
    <property type="protein sequence ID" value="KAK8385457.1"/>
    <property type="molecule type" value="Genomic_DNA"/>
</dbReference>
<sequence>MVRKNTLNLSLVTPLLGQESEISRVYRVAGQVTLDDCVGDRTLAGRGDVALDIQSEGDWQKTQRRP</sequence>
<accession>A0AAW0TG04</accession>